<evidence type="ECO:0000256" key="8">
    <source>
        <dbReference type="ARBA" id="ARBA00022848"/>
    </source>
</evidence>
<name>A0A9N9XL90_PHYSR</name>
<evidence type="ECO:0000256" key="9">
    <source>
        <dbReference type="ARBA" id="ARBA00023002"/>
    </source>
</evidence>
<evidence type="ECO:0000256" key="6">
    <source>
        <dbReference type="ARBA" id="ARBA00022723"/>
    </source>
</evidence>
<evidence type="ECO:0000313" key="16">
    <source>
        <dbReference type="EMBL" id="CAG9858346.1"/>
    </source>
</evidence>
<feature type="transmembrane region" description="Helical" evidence="15">
    <location>
        <begin position="6"/>
        <end position="26"/>
    </location>
</feature>
<keyword evidence="17" id="KW-1185">Reference proteome</keyword>
<organism evidence="16 17">
    <name type="scientific">Phyllotreta striolata</name>
    <name type="common">Striped flea beetle</name>
    <name type="synonym">Crioceris striolata</name>
    <dbReference type="NCBI Taxonomy" id="444603"/>
    <lineage>
        <taxon>Eukaryota</taxon>
        <taxon>Metazoa</taxon>
        <taxon>Ecdysozoa</taxon>
        <taxon>Arthropoda</taxon>
        <taxon>Hexapoda</taxon>
        <taxon>Insecta</taxon>
        <taxon>Pterygota</taxon>
        <taxon>Neoptera</taxon>
        <taxon>Endopterygota</taxon>
        <taxon>Coleoptera</taxon>
        <taxon>Polyphaga</taxon>
        <taxon>Cucujiformia</taxon>
        <taxon>Chrysomeloidea</taxon>
        <taxon>Chrysomelidae</taxon>
        <taxon>Galerucinae</taxon>
        <taxon>Alticini</taxon>
        <taxon>Phyllotreta</taxon>
    </lineage>
</organism>
<evidence type="ECO:0008006" key="18">
    <source>
        <dbReference type="Google" id="ProtNLM"/>
    </source>
</evidence>
<dbReference type="PROSITE" id="PS00086">
    <property type="entry name" value="CYTOCHROME_P450"/>
    <property type="match status" value="1"/>
</dbReference>
<dbReference type="InterPro" id="IPR017972">
    <property type="entry name" value="Cyt_P450_CS"/>
</dbReference>
<dbReference type="SUPFAM" id="SSF48264">
    <property type="entry name" value="Cytochrome P450"/>
    <property type="match status" value="1"/>
</dbReference>
<evidence type="ECO:0000256" key="15">
    <source>
        <dbReference type="SAM" id="Phobius"/>
    </source>
</evidence>
<evidence type="ECO:0000256" key="1">
    <source>
        <dbReference type="ARBA" id="ARBA00001971"/>
    </source>
</evidence>
<evidence type="ECO:0000256" key="2">
    <source>
        <dbReference type="ARBA" id="ARBA00004174"/>
    </source>
</evidence>
<protein>
    <recommendedName>
        <fullName evidence="18">Cytochrome P450</fullName>
    </recommendedName>
</protein>
<dbReference type="InterPro" id="IPR050476">
    <property type="entry name" value="Insect_CytP450_Detox"/>
</dbReference>
<dbReference type="GO" id="GO:0005789">
    <property type="term" value="C:endoplasmic reticulum membrane"/>
    <property type="evidence" value="ECO:0007669"/>
    <property type="project" value="UniProtKB-SubCell"/>
</dbReference>
<dbReference type="Pfam" id="PF00067">
    <property type="entry name" value="p450"/>
    <property type="match status" value="1"/>
</dbReference>
<dbReference type="AlphaFoldDB" id="A0A9N9XL90"/>
<dbReference type="PRINTS" id="PR00385">
    <property type="entry name" value="P450"/>
</dbReference>
<dbReference type="GO" id="GO:0005506">
    <property type="term" value="F:iron ion binding"/>
    <property type="evidence" value="ECO:0007669"/>
    <property type="project" value="InterPro"/>
</dbReference>
<evidence type="ECO:0000256" key="14">
    <source>
        <dbReference type="RuleBase" id="RU000461"/>
    </source>
</evidence>
<keyword evidence="6 13" id="KW-0479">Metal-binding</keyword>
<keyword evidence="8" id="KW-0492">Microsome</keyword>
<sequence length="500" mass="57716">MLLTNSFVIDLLLALVTLAVAGYYYVRHKYSYWTSRGVLQLKPTFPTGNYGNGLPRGITIGRVSYHLYQEFKKAGHKFGGVYMGLDPYLVIMDPDIAQQILTTDFTHFANRAIYQSPKNPITSNIITQEFKEWRNARTKLTPIFTSAKMKFFFNNMNKCKDVFGQNLQRVVNDPNKDIDIYETMACYFTDIISSAVFGVEANSFTSPDAEFRRVGRDLFDKFSRKEQLKLFLAICYPGIARLLNIGYIQDSVEEFFNNFVPEAIEHREKKGIYGTDVLQTLMELMHSDTSMTLEELISQSFIFFSAGFETSSFTSSMMLYELSMHKDMQDRVRQEINNILKENGGQLTYESLKSMKYFTQIFYETMRKYPVLATITRICVKDYEFKGHDFKIEKGTGILIPQLGFLSDPDLYPDPEVFDPERFAEKDTKHLGYMPFGEGPRNCIGSRFAILQVKLGVAEVIRNFEVSLSPNHKEPLVFNEFTFVTKVDEPILLRLKKINY</sequence>
<comment type="cofactor">
    <cofactor evidence="1 13">
        <name>heme</name>
        <dbReference type="ChEBI" id="CHEBI:30413"/>
    </cofactor>
</comment>
<keyword evidence="5 13" id="KW-0349">Heme</keyword>
<dbReference type="CDD" id="cd11056">
    <property type="entry name" value="CYP6-like"/>
    <property type="match status" value="1"/>
</dbReference>
<dbReference type="OrthoDB" id="6717142at2759"/>
<accession>A0A9N9XL90</accession>
<keyword evidence="15" id="KW-1133">Transmembrane helix</keyword>
<dbReference type="Proteomes" id="UP001153712">
    <property type="component" value="Chromosome 2"/>
</dbReference>
<keyword evidence="15" id="KW-0812">Transmembrane</keyword>
<evidence type="ECO:0000256" key="7">
    <source>
        <dbReference type="ARBA" id="ARBA00022824"/>
    </source>
</evidence>
<dbReference type="InterPro" id="IPR036396">
    <property type="entry name" value="Cyt_P450_sf"/>
</dbReference>
<dbReference type="FunFam" id="1.10.630.10:FF:000042">
    <property type="entry name" value="Cytochrome P450"/>
    <property type="match status" value="1"/>
</dbReference>
<keyword evidence="12 15" id="KW-0472">Membrane</keyword>
<evidence type="ECO:0000256" key="12">
    <source>
        <dbReference type="ARBA" id="ARBA00023136"/>
    </source>
</evidence>
<keyword evidence="11 14" id="KW-0503">Monooxygenase</keyword>
<keyword evidence="7" id="KW-0256">Endoplasmic reticulum</keyword>
<dbReference type="PRINTS" id="PR00463">
    <property type="entry name" value="EP450I"/>
</dbReference>
<evidence type="ECO:0000313" key="17">
    <source>
        <dbReference type="Proteomes" id="UP001153712"/>
    </source>
</evidence>
<dbReference type="InterPro" id="IPR001128">
    <property type="entry name" value="Cyt_P450"/>
</dbReference>
<keyword evidence="10 13" id="KW-0408">Iron</keyword>
<evidence type="ECO:0000256" key="3">
    <source>
        <dbReference type="ARBA" id="ARBA00004406"/>
    </source>
</evidence>
<gene>
    <name evidence="16" type="ORF">PHYEVI_LOCUS4736</name>
</gene>
<dbReference type="EMBL" id="OU900095">
    <property type="protein sequence ID" value="CAG9858346.1"/>
    <property type="molecule type" value="Genomic_DNA"/>
</dbReference>
<evidence type="ECO:0000256" key="13">
    <source>
        <dbReference type="PIRSR" id="PIRSR602401-1"/>
    </source>
</evidence>
<evidence type="ECO:0000256" key="5">
    <source>
        <dbReference type="ARBA" id="ARBA00022617"/>
    </source>
</evidence>
<evidence type="ECO:0000256" key="10">
    <source>
        <dbReference type="ARBA" id="ARBA00023004"/>
    </source>
</evidence>
<dbReference type="PANTHER" id="PTHR24292:SF100">
    <property type="entry name" value="CYTOCHROME P450 6A16, ISOFORM B-RELATED"/>
    <property type="match status" value="1"/>
</dbReference>
<feature type="binding site" description="axial binding residue" evidence="13">
    <location>
        <position position="443"/>
    </location>
    <ligand>
        <name>heme</name>
        <dbReference type="ChEBI" id="CHEBI:30413"/>
    </ligand>
    <ligandPart>
        <name>Fe</name>
        <dbReference type="ChEBI" id="CHEBI:18248"/>
    </ligandPart>
</feature>
<reference evidence="16" key="1">
    <citation type="submission" date="2022-01" db="EMBL/GenBank/DDBJ databases">
        <authorList>
            <person name="King R."/>
        </authorList>
    </citation>
    <scope>NUCLEOTIDE SEQUENCE</scope>
</reference>
<proteinExistence type="inferred from homology"/>
<comment type="similarity">
    <text evidence="4 14">Belongs to the cytochrome P450 family.</text>
</comment>
<dbReference type="PANTHER" id="PTHR24292">
    <property type="entry name" value="CYTOCHROME P450"/>
    <property type="match status" value="1"/>
</dbReference>
<evidence type="ECO:0000256" key="11">
    <source>
        <dbReference type="ARBA" id="ARBA00023033"/>
    </source>
</evidence>
<evidence type="ECO:0000256" key="4">
    <source>
        <dbReference type="ARBA" id="ARBA00010617"/>
    </source>
</evidence>
<comment type="subcellular location">
    <subcellularLocation>
        <location evidence="3">Endoplasmic reticulum membrane</location>
        <topology evidence="3">Peripheral membrane protein</topology>
    </subcellularLocation>
    <subcellularLocation>
        <location evidence="2">Microsome membrane</location>
        <topology evidence="2">Peripheral membrane protein</topology>
    </subcellularLocation>
</comment>
<dbReference type="InterPro" id="IPR002401">
    <property type="entry name" value="Cyt_P450_E_grp-I"/>
</dbReference>
<dbReference type="GO" id="GO:0004497">
    <property type="term" value="F:monooxygenase activity"/>
    <property type="evidence" value="ECO:0007669"/>
    <property type="project" value="UniProtKB-KW"/>
</dbReference>
<keyword evidence="9 14" id="KW-0560">Oxidoreductase</keyword>
<dbReference type="GO" id="GO:0020037">
    <property type="term" value="F:heme binding"/>
    <property type="evidence" value="ECO:0007669"/>
    <property type="project" value="InterPro"/>
</dbReference>
<dbReference type="Gene3D" id="1.10.630.10">
    <property type="entry name" value="Cytochrome P450"/>
    <property type="match status" value="1"/>
</dbReference>
<dbReference type="GO" id="GO:0016705">
    <property type="term" value="F:oxidoreductase activity, acting on paired donors, with incorporation or reduction of molecular oxygen"/>
    <property type="evidence" value="ECO:0007669"/>
    <property type="project" value="InterPro"/>
</dbReference>